<organism evidence="5 6">
    <name type="scientific">Alkalimarinus sediminis</name>
    <dbReference type="NCBI Taxonomy" id="1632866"/>
    <lineage>
        <taxon>Bacteria</taxon>
        <taxon>Pseudomonadati</taxon>
        <taxon>Pseudomonadota</taxon>
        <taxon>Gammaproteobacteria</taxon>
        <taxon>Alteromonadales</taxon>
        <taxon>Alteromonadaceae</taxon>
        <taxon>Alkalimarinus</taxon>
    </lineage>
</organism>
<keyword evidence="3" id="KW-0808">Transferase</keyword>
<dbReference type="KEGG" id="asem:NNL22_05810"/>
<sequence>MSISFDVDKEGFLKNLHEWSPDIAEELAKSEGILLGDEHWEIITILREFYLTYEISPAMRILVKSVKEKLGDEKGSSIHLLKLFPGSPAKIASKIAGLPKPTNCL</sequence>
<dbReference type="SUPFAM" id="SSF69721">
    <property type="entry name" value="DsrC, the gamma subunit of dissimilatory sulfite reductase"/>
    <property type="match status" value="1"/>
</dbReference>
<evidence type="ECO:0000256" key="2">
    <source>
        <dbReference type="ARBA" id="ARBA00022490"/>
    </source>
</evidence>
<dbReference type="GO" id="GO:0005737">
    <property type="term" value="C:cytoplasm"/>
    <property type="evidence" value="ECO:0007669"/>
    <property type="project" value="UniProtKB-SubCell"/>
</dbReference>
<accession>A0A9E8HL21</accession>
<comment type="similarity">
    <text evidence="3">Belongs to the dsrC/tusE family.</text>
</comment>
<dbReference type="InterPro" id="IPR043163">
    <property type="entry name" value="DsrC-like_N"/>
</dbReference>
<dbReference type="NCBIfam" id="TIGR03342">
    <property type="entry name" value="dsrC_tusE_dsvC"/>
    <property type="match status" value="1"/>
</dbReference>
<dbReference type="InterPro" id="IPR042072">
    <property type="entry name" value="DsrC-like_C"/>
</dbReference>
<proteinExistence type="inferred from homology"/>
<evidence type="ECO:0000256" key="3">
    <source>
        <dbReference type="PIRNR" id="PIRNR006223"/>
    </source>
</evidence>
<dbReference type="Gene3D" id="1.10.10.370">
    <property type="entry name" value="DsrC-like protein, C-terminal domain"/>
    <property type="match status" value="1"/>
</dbReference>
<evidence type="ECO:0000313" key="5">
    <source>
        <dbReference type="EMBL" id="UZW76097.1"/>
    </source>
</evidence>
<keyword evidence="6" id="KW-1185">Reference proteome</keyword>
<comment type="subcellular location">
    <subcellularLocation>
        <location evidence="1">Cytoplasm</location>
    </subcellularLocation>
</comment>
<dbReference type="Gene3D" id="3.30.1420.10">
    <property type="match status" value="1"/>
</dbReference>
<name>A0A9E8HL21_9ALTE</name>
<evidence type="ECO:0000256" key="1">
    <source>
        <dbReference type="ARBA" id="ARBA00004496"/>
    </source>
</evidence>
<gene>
    <name evidence="5" type="ORF">NNL22_05810</name>
</gene>
<dbReference type="InterPro" id="IPR025526">
    <property type="entry name" value="DsrC-like_dom_sf"/>
</dbReference>
<dbReference type="AlphaFoldDB" id="A0A9E8HL21"/>
<dbReference type="Pfam" id="PF04358">
    <property type="entry name" value="DsrC"/>
    <property type="match status" value="1"/>
</dbReference>
<dbReference type="EC" id="2.8.1.-" evidence="3"/>
<dbReference type="PANTHER" id="PTHR37010">
    <property type="entry name" value="SULFURTRANSFERASE TUSE"/>
    <property type="match status" value="1"/>
</dbReference>
<keyword evidence="2" id="KW-0963">Cytoplasm</keyword>
<dbReference type="PIRSF" id="PIRSF006223">
    <property type="entry name" value="DsrC_TusE"/>
    <property type="match status" value="1"/>
</dbReference>
<dbReference type="InterPro" id="IPR007453">
    <property type="entry name" value="DsrC/TusE"/>
</dbReference>
<dbReference type="PANTHER" id="PTHR37010:SF1">
    <property type="entry name" value="SULFURTRANSFERASE TUSE"/>
    <property type="match status" value="1"/>
</dbReference>
<dbReference type="Proteomes" id="UP001164472">
    <property type="component" value="Chromosome"/>
</dbReference>
<feature type="active site" description="Cysteine persulfide intermediate" evidence="4">
    <location>
        <position position="104"/>
    </location>
</feature>
<dbReference type="EMBL" id="CP101527">
    <property type="protein sequence ID" value="UZW76097.1"/>
    <property type="molecule type" value="Genomic_DNA"/>
</dbReference>
<evidence type="ECO:0000256" key="4">
    <source>
        <dbReference type="PIRSR" id="PIRSR006223-50"/>
    </source>
</evidence>
<dbReference type="GO" id="GO:0097163">
    <property type="term" value="F:sulfur carrier activity"/>
    <property type="evidence" value="ECO:0007669"/>
    <property type="project" value="TreeGrafter"/>
</dbReference>
<dbReference type="RefSeq" id="WP_251811913.1">
    <property type="nucleotide sequence ID" value="NZ_CP101527.1"/>
</dbReference>
<evidence type="ECO:0000313" key="6">
    <source>
        <dbReference type="Proteomes" id="UP001164472"/>
    </source>
</evidence>
<comment type="function">
    <text evidence="3">Part of a sulfur-relay system.</text>
</comment>
<reference evidence="5" key="1">
    <citation type="submission" date="2022-07" db="EMBL/GenBank/DDBJ databases">
        <title>Alkalimarinus sp. nov., isolated from gut of a Alitta virens.</title>
        <authorList>
            <person name="Yang A.I."/>
            <person name="Shin N.-R."/>
        </authorList>
    </citation>
    <scope>NUCLEOTIDE SEQUENCE</scope>
    <source>
        <strain evidence="5">FA028</strain>
    </source>
</reference>
<protein>
    <recommendedName>
        <fullName evidence="3">Sulfurtransferase</fullName>
        <ecNumber evidence="3">2.8.1.-</ecNumber>
    </recommendedName>
</protein>
<dbReference type="GO" id="GO:0016740">
    <property type="term" value="F:transferase activity"/>
    <property type="evidence" value="ECO:0007669"/>
    <property type="project" value="UniProtKB-KW"/>
</dbReference>
<dbReference type="GO" id="GO:0002143">
    <property type="term" value="P:tRNA wobble position uridine thiolation"/>
    <property type="evidence" value="ECO:0007669"/>
    <property type="project" value="TreeGrafter"/>
</dbReference>